<evidence type="ECO:0000256" key="7">
    <source>
        <dbReference type="NCBIfam" id="TIGR00188"/>
    </source>
</evidence>
<dbReference type="EMBL" id="WAJS01000022">
    <property type="protein sequence ID" value="KAB1645856.1"/>
    <property type="molecule type" value="Genomic_DNA"/>
</dbReference>
<dbReference type="InterPro" id="IPR000100">
    <property type="entry name" value="RNase_P"/>
</dbReference>
<evidence type="ECO:0000256" key="1">
    <source>
        <dbReference type="ARBA" id="ARBA00002663"/>
    </source>
</evidence>
<keyword evidence="4" id="KW-0255">Endonuclease</keyword>
<evidence type="ECO:0000256" key="3">
    <source>
        <dbReference type="ARBA" id="ARBA00022722"/>
    </source>
</evidence>
<dbReference type="NCBIfam" id="TIGR00188">
    <property type="entry name" value="rnpA"/>
    <property type="match status" value="1"/>
</dbReference>
<keyword evidence="6" id="KW-0694">RNA-binding</keyword>
<evidence type="ECO:0000313" key="8">
    <source>
        <dbReference type="EMBL" id="KAB1645856.1"/>
    </source>
</evidence>
<keyword evidence="3" id="KW-0540">Nuclease</keyword>
<dbReference type="EC" id="3.1.26.5" evidence="7"/>
<dbReference type="InterPro" id="IPR020539">
    <property type="entry name" value="RNase_P_CS"/>
</dbReference>
<dbReference type="PANTHER" id="PTHR33992:SF1">
    <property type="entry name" value="RIBONUCLEASE P PROTEIN COMPONENT"/>
    <property type="match status" value="1"/>
</dbReference>
<keyword evidence="5 8" id="KW-0378">Hydrolase</keyword>
<dbReference type="Pfam" id="PF00825">
    <property type="entry name" value="Ribonuclease_P"/>
    <property type="match status" value="1"/>
</dbReference>
<comment type="caution">
    <text evidence="8">The sequence shown here is derived from an EMBL/GenBank/DDBJ whole genome shotgun (WGS) entry which is preliminary data.</text>
</comment>
<dbReference type="Gene3D" id="3.30.230.10">
    <property type="match status" value="1"/>
</dbReference>
<dbReference type="InterPro" id="IPR014721">
    <property type="entry name" value="Ribsml_uS5_D2-typ_fold_subgr"/>
</dbReference>
<evidence type="ECO:0000256" key="2">
    <source>
        <dbReference type="ARBA" id="ARBA00022694"/>
    </source>
</evidence>
<evidence type="ECO:0000256" key="4">
    <source>
        <dbReference type="ARBA" id="ARBA00022759"/>
    </source>
</evidence>
<dbReference type="PROSITE" id="PS00648">
    <property type="entry name" value="RIBONUCLEASE_P"/>
    <property type="match status" value="1"/>
</dbReference>
<keyword evidence="2" id="KW-0819">tRNA processing</keyword>
<dbReference type="RefSeq" id="WP_151430982.1">
    <property type="nucleotide sequence ID" value="NZ_JANJZI010000007.1"/>
</dbReference>
<evidence type="ECO:0000313" key="9">
    <source>
        <dbReference type="Proteomes" id="UP000479639"/>
    </source>
</evidence>
<accession>A0A7C8BR81</accession>
<proteinExistence type="predicted"/>
<dbReference type="PANTHER" id="PTHR33992">
    <property type="entry name" value="RIBONUCLEASE P PROTEIN COMPONENT"/>
    <property type="match status" value="1"/>
</dbReference>
<dbReference type="GO" id="GO:0042781">
    <property type="term" value="F:3'-tRNA processing endoribonuclease activity"/>
    <property type="evidence" value="ECO:0007669"/>
    <property type="project" value="TreeGrafter"/>
</dbReference>
<keyword evidence="9" id="KW-1185">Reference proteome</keyword>
<evidence type="ECO:0000256" key="5">
    <source>
        <dbReference type="ARBA" id="ARBA00022801"/>
    </source>
</evidence>
<name>A0A7C8BR81_9ACTN</name>
<dbReference type="GO" id="GO:0000049">
    <property type="term" value="F:tRNA binding"/>
    <property type="evidence" value="ECO:0007669"/>
    <property type="project" value="InterPro"/>
</dbReference>
<reference evidence="8 9" key="1">
    <citation type="submission" date="2019-09" db="EMBL/GenBank/DDBJ databases">
        <title>Whole genome shotgun sequencing (WGS) of Ellagibacter isourolithinifaciens DSM 104140(T) and Adlercreutzia muris DSM 29508(T).</title>
        <authorList>
            <person name="Stoll D.A."/>
            <person name="Danylec N."/>
            <person name="Huch M."/>
        </authorList>
    </citation>
    <scope>NUCLEOTIDE SEQUENCE [LARGE SCALE GENOMIC DNA]</scope>
    <source>
        <strain evidence="8 9">DSM 29508</strain>
    </source>
</reference>
<dbReference type="GO" id="GO:0030677">
    <property type="term" value="C:ribonuclease P complex"/>
    <property type="evidence" value="ECO:0007669"/>
    <property type="project" value="TreeGrafter"/>
</dbReference>
<dbReference type="AlphaFoldDB" id="A0A7C8BR81"/>
<gene>
    <name evidence="8" type="primary">rnpA</name>
    <name evidence="8" type="ORF">F8D48_07790</name>
</gene>
<dbReference type="GO" id="GO:0004526">
    <property type="term" value="F:ribonuclease P activity"/>
    <property type="evidence" value="ECO:0007669"/>
    <property type="project" value="UniProtKB-UniRule"/>
</dbReference>
<dbReference type="SUPFAM" id="SSF54211">
    <property type="entry name" value="Ribosomal protein S5 domain 2-like"/>
    <property type="match status" value="1"/>
</dbReference>
<dbReference type="Proteomes" id="UP000479639">
    <property type="component" value="Unassembled WGS sequence"/>
</dbReference>
<sequence length="130" mass="14413">MDTIKSSTEISQLFSTGRRLKTPYLTLIVGEHSPMSTRAEDVQHDLPGRVAFIAGKKLGNAVWRNRAKRRLRALCRDLGGPWPDKDVVFLARASLCRASYGDVLRACTGAAAYLGSPWERGNDEADRCLH</sequence>
<comment type="function">
    <text evidence="1">RNaseP catalyzes the removal of the 5'-leader sequence from pre-tRNA to produce the mature 5'-terminus. It can also cleave other RNA substrates such as 4.5S RNA. The protein component plays an auxiliary but essential role in vivo by binding to the 5'-leader sequence and broadening the substrate specificity of the ribozyme.</text>
</comment>
<evidence type="ECO:0000256" key="6">
    <source>
        <dbReference type="ARBA" id="ARBA00022884"/>
    </source>
</evidence>
<organism evidence="8 9">
    <name type="scientific">Adlercreutzia muris</name>
    <dbReference type="NCBI Taxonomy" id="1796610"/>
    <lineage>
        <taxon>Bacteria</taxon>
        <taxon>Bacillati</taxon>
        <taxon>Actinomycetota</taxon>
        <taxon>Coriobacteriia</taxon>
        <taxon>Eggerthellales</taxon>
        <taxon>Eggerthellaceae</taxon>
        <taxon>Adlercreutzia</taxon>
    </lineage>
</organism>
<protein>
    <recommendedName>
        <fullName evidence="7">Ribonuclease P protein component</fullName>
        <ecNumber evidence="7">3.1.26.5</ecNumber>
    </recommendedName>
</protein>
<dbReference type="InterPro" id="IPR020568">
    <property type="entry name" value="Ribosomal_Su5_D2-typ_SF"/>
</dbReference>